<evidence type="ECO:0000313" key="3">
    <source>
        <dbReference type="Proteomes" id="UP001158049"/>
    </source>
</evidence>
<comment type="caution">
    <text evidence="2">The sequence shown here is derived from an EMBL/GenBank/DDBJ whole genome shotgun (WGS) entry which is preliminary data.</text>
</comment>
<evidence type="ECO:0000256" key="1">
    <source>
        <dbReference type="SAM" id="MobiDB-lite"/>
    </source>
</evidence>
<proteinExistence type="predicted"/>
<dbReference type="Pfam" id="PF11749">
    <property type="entry name" value="DUF3305"/>
    <property type="match status" value="1"/>
</dbReference>
<organism evidence="2 3">
    <name type="scientific">Noviherbaspirillum suwonense</name>
    <dbReference type="NCBI Taxonomy" id="1224511"/>
    <lineage>
        <taxon>Bacteria</taxon>
        <taxon>Pseudomonadati</taxon>
        <taxon>Pseudomonadota</taxon>
        <taxon>Betaproteobacteria</taxon>
        <taxon>Burkholderiales</taxon>
        <taxon>Oxalobacteraceae</taxon>
        <taxon>Noviherbaspirillum</taxon>
    </lineage>
</organism>
<dbReference type="Proteomes" id="UP001158049">
    <property type="component" value="Unassembled WGS sequence"/>
</dbReference>
<sequence length="169" mass="19403">MHTEALRVGVVMQRRRLDNRWQSHQWRPLEIVADIGLPPGLHCLRDDDADSRWLHTGFEVALYSDEGEGYHLNVNAPVPCWFIMWRMDERDGAEFALPKSVTLSYNEAARLMDGGEQVDTLPLSDDMIERVAAFAAEHYRPEPKRKRRKPSFEGGAAVQQMAREEKGTQ</sequence>
<protein>
    <recommendedName>
        <fullName evidence="4">DUF3305 domain-containing protein</fullName>
    </recommendedName>
</protein>
<dbReference type="InterPro" id="IPR021736">
    <property type="entry name" value="DUF3305"/>
</dbReference>
<reference evidence="2 3" key="1">
    <citation type="submission" date="2017-05" db="EMBL/GenBank/DDBJ databases">
        <authorList>
            <person name="Varghese N."/>
            <person name="Submissions S."/>
        </authorList>
    </citation>
    <scope>NUCLEOTIDE SEQUENCE [LARGE SCALE GENOMIC DNA]</scope>
    <source>
        <strain evidence="2 3">DSM 26001</strain>
    </source>
</reference>
<evidence type="ECO:0000313" key="2">
    <source>
        <dbReference type="EMBL" id="SMP47266.1"/>
    </source>
</evidence>
<feature type="region of interest" description="Disordered" evidence="1">
    <location>
        <begin position="139"/>
        <end position="169"/>
    </location>
</feature>
<dbReference type="RefSeq" id="WP_283440818.1">
    <property type="nucleotide sequence ID" value="NZ_FXUL01000002.1"/>
</dbReference>
<evidence type="ECO:0008006" key="4">
    <source>
        <dbReference type="Google" id="ProtNLM"/>
    </source>
</evidence>
<dbReference type="EMBL" id="FXUL01000002">
    <property type="protein sequence ID" value="SMP47266.1"/>
    <property type="molecule type" value="Genomic_DNA"/>
</dbReference>
<gene>
    <name evidence="2" type="ORF">SAMN06295970_1026</name>
</gene>
<accession>A0ABY1PTL2</accession>
<keyword evidence="3" id="KW-1185">Reference proteome</keyword>
<name>A0ABY1PTL2_9BURK</name>